<evidence type="ECO:0000313" key="5">
    <source>
        <dbReference type="Proteomes" id="UP000095766"/>
    </source>
</evidence>
<evidence type="ECO:0000313" key="4">
    <source>
        <dbReference type="EMBL" id="KAB4169779.1"/>
    </source>
</evidence>
<dbReference type="Proteomes" id="UP000433928">
    <property type="component" value="Unassembled WGS sequence"/>
</dbReference>
<evidence type="ECO:0000313" key="3">
    <source>
        <dbReference type="EMBL" id="CUP73471.1"/>
    </source>
</evidence>
<feature type="coiled-coil region" evidence="1">
    <location>
        <begin position="115"/>
        <end position="187"/>
    </location>
</feature>
<dbReference type="EMBL" id="WCUG01000008">
    <property type="protein sequence ID" value="KAB4169779.1"/>
    <property type="molecule type" value="Genomic_DNA"/>
</dbReference>
<evidence type="ECO:0000256" key="2">
    <source>
        <dbReference type="SAM" id="Phobius"/>
    </source>
</evidence>
<sequence>MQQRLIRRLQHCLYKIEHCDLDIENIQPVYSILTNIISSLTIAYKAMPKTLNRLQASIEEIEQLTDSLATATTKDATAAKMNKLKKILVAIRSTLHNESTPKQNYNSENYYTQELARLATEKQNLESTLKEVKDKKAKQDITTEELQRQKDELTNSLHAVEAQVAQLKKEKQELIKQKDAQETLKTQIKETFKDLQTYIKPIEDEQKRLNFLYYGYIIGGILSLAALTFSIYFFIQNRSAFVKWTDCIPFYLPISFCAAILWICIFQMNRAQRQLIIIANQLHRIKYIEGLLLAINNLSSDVSEGIATIKNVINNIIQNYLQSNESLTEATLQQEISKDKLSLKEVLNFMKESKELFTK</sequence>
<keyword evidence="2" id="KW-0812">Transmembrane</keyword>
<feature type="transmembrane region" description="Helical" evidence="2">
    <location>
        <begin position="250"/>
        <end position="268"/>
    </location>
</feature>
<name>A0A174QNF1_BACUN</name>
<reference evidence="3 5" key="1">
    <citation type="submission" date="2015-09" db="EMBL/GenBank/DDBJ databases">
        <authorList>
            <consortium name="Pathogen Informatics"/>
        </authorList>
    </citation>
    <scope>NUCLEOTIDE SEQUENCE [LARGE SCALE GENOMIC DNA]</scope>
    <source>
        <strain evidence="3 5">2789STDY5834898</strain>
    </source>
</reference>
<evidence type="ECO:0000256" key="1">
    <source>
        <dbReference type="SAM" id="Coils"/>
    </source>
</evidence>
<keyword evidence="1" id="KW-0175">Coiled coil</keyword>
<dbReference type="AlphaFoldDB" id="A0A174QNF1"/>
<keyword evidence="2" id="KW-0472">Membrane</keyword>
<accession>A0A174QNF1</accession>
<organism evidence="3 5">
    <name type="scientific">Bacteroides uniformis</name>
    <dbReference type="NCBI Taxonomy" id="820"/>
    <lineage>
        <taxon>Bacteria</taxon>
        <taxon>Pseudomonadati</taxon>
        <taxon>Bacteroidota</taxon>
        <taxon>Bacteroidia</taxon>
        <taxon>Bacteroidales</taxon>
        <taxon>Bacteroidaceae</taxon>
        <taxon>Bacteroides</taxon>
    </lineage>
</organism>
<proteinExistence type="predicted"/>
<dbReference type="RefSeq" id="WP_057253251.1">
    <property type="nucleotide sequence ID" value="NZ_CP072236.1"/>
</dbReference>
<keyword evidence="2" id="KW-1133">Transmembrane helix</keyword>
<dbReference type="EMBL" id="CZAO01000010">
    <property type="protein sequence ID" value="CUP73471.1"/>
    <property type="molecule type" value="Genomic_DNA"/>
</dbReference>
<gene>
    <name evidence="3" type="ORF">ERS852510_02211</name>
    <name evidence="4" type="ORF">GAQ59_11440</name>
</gene>
<reference evidence="4 6" key="2">
    <citation type="journal article" date="2019" name="Nat. Med.">
        <title>A library of human gut bacterial isolates paired with longitudinal multiomics data enables mechanistic microbiome research.</title>
        <authorList>
            <person name="Poyet M."/>
            <person name="Groussin M."/>
            <person name="Gibbons S.M."/>
            <person name="Avila-Pacheco J."/>
            <person name="Jiang X."/>
            <person name="Kearney S.M."/>
            <person name="Perrotta A.R."/>
            <person name="Berdy B."/>
            <person name="Zhao S."/>
            <person name="Lieberman T.D."/>
            <person name="Swanson P.K."/>
            <person name="Smith M."/>
            <person name="Roesemann S."/>
            <person name="Alexander J.E."/>
            <person name="Rich S.A."/>
            <person name="Livny J."/>
            <person name="Vlamakis H."/>
            <person name="Clish C."/>
            <person name="Bullock K."/>
            <person name="Deik A."/>
            <person name="Scott J."/>
            <person name="Pierce K.A."/>
            <person name="Xavier R.J."/>
            <person name="Alm E.J."/>
        </authorList>
    </citation>
    <scope>NUCLEOTIDE SEQUENCE [LARGE SCALE GENOMIC DNA]</scope>
    <source>
        <strain evidence="4 6">BIOML-A27</strain>
    </source>
</reference>
<dbReference type="Proteomes" id="UP000095766">
    <property type="component" value="Unassembled WGS sequence"/>
</dbReference>
<feature type="transmembrane region" description="Helical" evidence="2">
    <location>
        <begin position="211"/>
        <end position="235"/>
    </location>
</feature>
<evidence type="ECO:0000313" key="6">
    <source>
        <dbReference type="Proteomes" id="UP000433928"/>
    </source>
</evidence>
<protein>
    <submittedName>
        <fullName evidence="3">Uncharacterized conserved protein</fullName>
    </submittedName>
</protein>